<evidence type="ECO:0000313" key="2">
    <source>
        <dbReference type="Proteomes" id="UP000292424"/>
    </source>
</evidence>
<dbReference type="InterPro" id="IPR014449">
    <property type="entry name" value="UCP007050_HI0931"/>
</dbReference>
<keyword evidence="2" id="KW-1185">Reference proteome</keyword>
<reference evidence="1 2" key="1">
    <citation type="submission" date="2019-09" db="EMBL/GenBank/DDBJ databases">
        <title>Complete genome sequence of Arachidicoccus sp. B3-10 isolated from apple orchard soil.</title>
        <authorList>
            <person name="Kim H.S."/>
            <person name="Han K.-I."/>
            <person name="Suh M.K."/>
            <person name="Lee K.C."/>
            <person name="Eom M.K."/>
            <person name="Kim J.-S."/>
            <person name="Kang S.W."/>
            <person name="Sin Y."/>
            <person name="Lee J.-S."/>
        </authorList>
    </citation>
    <scope>NUCLEOTIDE SEQUENCE [LARGE SCALE GENOMIC DNA]</scope>
    <source>
        <strain evidence="1 2">B3-10</strain>
    </source>
</reference>
<proteinExistence type="predicted"/>
<dbReference type="Proteomes" id="UP000292424">
    <property type="component" value="Chromosome"/>
</dbReference>
<evidence type="ECO:0000313" key="1">
    <source>
        <dbReference type="EMBL" id="QES90886.1"/>
    </source>
</evidence>
<dbReference type="OrthoDB" id="5679620at2"/>
<dbReference type="EMBL" id="CP044016">
    <property type="protein sequence ID" value="QES90886.1"/>
    <property type="molecule type" value="Genomic_DNA"/>
</dbReference>
<name>A0A5P2G4Z1_9BACT</name>
<accession>A0A5P2G4Z1</accession>
<organism evidence="1 2">
    <name type="scientific">Rhizosphaericola mali</name>
    <dbReference type="NCBI Taxonomy" id="2545455"/>
    <lineage>
        <taxon>Bacteria</taxon>
        <taxon>Pseudomonadati</taxon>
        <taxon>Bacteroidota</taxon>
        <taxon>Chitinophagia</taxon>
        <taxon>Chitinophagales</taxon>
        <taxon>Chitinophagaceae</taxon>
        <taxon>Rhizosphaericola</taxon>
    </lineage>
</organism>
<dbReference type="PIRSF" id="PIRSF007050">
    <property type="entry name" value="UPC007050"/>
    <property type="match status" value="1"/>
</dbReference>
<dbReference type="KEGG" id="arac:E0W69_001290"/>
<dbReference type="Pfam" id="PF10008">
    <property type="entry name" value="DUF2251"/>
    <property type="match status" value="1"/>
</dbReference>
<protein>
    <submittedName>
        <fullName evidence="1">DUF2251 domain-containing protein</fullName>
    </submittedName>
</protein>
<gene>
    <name evidence="1" type="ORF">E0W69_001290</name>
</gene>
<sequence length="125" mass="14494">MFTVGKDTFIDCSATNGNAVIFEDNEETGYFYAVDQNNELNILDALHIYNVSDVVDKNKPSNIKIIWTDNFTKAILSINNYYHAIFDFKEHAGYCRNAFPNSKSNWTRVKDRLLTDELIMELLKR</sequence>
<dbReference type="AlphaFoldDB" id="A0A5P2G4Z1"/>